<accession>A0ABM0LU71</accession>
<reference evidence="4" key="1">
    <citation type="submission" date="2025-08" db="UniProtKB">
        <authorList>
            <consortium name="RefSeq"/>
        </authorList>
    </citation>
    <scope>IDENTIFICATION</scope>
    <source>
        <tissue evidence="4">Testes</tissue>
    </source>
</reference>
<dbReference type="SUPFAM" id="SSF56436">
    <property type="entry name" value="C-type lectin-like"/>
    <property type="match status" value="1"/>
</dbReference>
<feature type="chain" id="PRO_5045041292" evidence="1">
    <location>
        <begin position="20"/>
        <end position="169"/>
    </location>
</feature>
<dbReference type="RefSeq" id="XP_006811312.1">
    <property type="nucleotide sequence ID" value="XM_006811249.1"/>
</dbReference>
<dbReference type="InterPro" id="IPR016187">
    <property type="entry name" value="CTDL_fold"/>
</dbReference>
<evidence type="ECO:0000256" key="1">
    <source>
        <dbReference type="SAM" id="SignalP"/>
    </source>
</evidence>
<gene>
    <name evidence="4" type="primary">LOC102809102</name>
</gene>
<feature type="signal peptide" evidence="1">
    <location>
        <begin position="1"/>
        <end position="19"/>
    </location>
</feature>
<dbReference type="GeneID" id="102809102"/>
<dbReference type="Pfam" id="PF00059">
    <property type="entry name" value="Lectin_C"/>
    <property type="match status" value="1"/>
</dbReference>
<dbReference type="CDD" id="cd00037">
    <property type="entry name" value="CLECT"/>
    <property type="match status" value="1"/>
</dbReference>
<evidence type="ECO:0000259" key="2">
    <source>
        <dbReference type="PROSITE" id="PS50041"/>
    </source>
</evidence>
<feature type="domain" description="C-type lectin" evidence="2">
    <location>
        <begin position="29"/>
        <end position="148"/>
    </location>
</feature>
<proteinExistence type="predicted"/>
<keyword evidence="1" id="KW-0732">Signal</keyword>
<organism evidence="3 4">
    <name type="scientific">Saccoglossus kowalevskii</name>
    <name type="common">Acorn worm</name>
    <dbReference type="NCBI Taxonomy" id="10224"/>
    <lineage>
        <taxon>Eukaryota</taxon>
        <taxon>Metazoa</taxon>
        <taxon>Hemichordata</taxon>
        <taxon>Enteropneusta</taxon>
        <taxon>Harrimaniidae</taxon>
        <taxon>Saccoglossus</taxon>
    </lineage>
</organism>
<dbReference type="PANTHER" id="PTHR22801">
    <property type="entry name" value="LITHOSTATHINE"/>
    <property type="match status" value="1"/>
</dbReference>
<dbReference type="PROSITE" id="PS50041">
    <property type="entry name" value="C_TYPE_LECTIN_2"/>
    <property type="match status" value="1"/>
</dbReference>
<name>A0ABM0LU71_SACKO</name>
<dbReference type="Gene3D" id="3.10.100.10">
    <property type="entry name" value="Mannose-Binding Protein A, subunit A"/>
    <property type="match status" value="1"/>
</dbReference>
<evidence type="ECO:0000313" key="3">
    <source>
        <dbReference type="Proteomes" id="UP000694865"/>
    </source>
</evidence>
<protein>
    <submittedName>
        <fullName evidence="4">CD209 antigen-like protein 2-like</fullName>
    </submittedName>
</protein>
<dbReference type="InterPro" id="IPR016186">
    <property type="entry name" value="C-type_lectin-like/link_sf"/>
</dbReference>
<dbReference type="InterPro" id="IPR050801">
    <property type="entry name" value="Ca-Dep_Lectins_ImmuneDev"/>
</dbReference>
<dbReference type="InterPro" id="IPR001304">
    <property type="entry name" value="C-type_lectin-like"/>
</dbReference>
<dbReference type="SMART" id="SM00034">
    <property type="entry name" value="CLECT"/>
    <property type="match status" value="1"/>
</dbReference>
<keyword evidence="3" id="KW-1185">Reference proteome</keyword>
<sequence>MEWFNICCFLFSCTLLVVAIDPNDCDIDVSGTCFVIIHEKMKWEEARTKCQDLGGNLAVLDKINVRDAVNTITVGGESLWIGLHDLAINGQPFWVDPEVIYNSNKVYPWAIVDDNTDNRDCVLATGNQEGVLEWRYNNCGSLHAFLCEILGSDDDADMEIITANKLKAE</sequence>
<evidence type="ECO:0000313" key="4">
    <source>
        <dbReference type="RefSeq" id="XP_006811312.1"/>
    </source>
</evidence>
<dbReference type="Proteomes" id="UP000694865">
    <property type="component" value="Unplaced"/>
</dbReference>
<dbReference type="PANTHER" id="PTHR22801:SF63">
    <property type="entry name" value="C-TYPE LECTIN DOMAIN-CONTAINING PROTEIN"/>
    <property type="match status" value="1"/>
</dbReference>